<name>A0A4Q9NF48_9APHY</name>
<dbReference type="AlphaFoldDB" id="A0A4Q9NF48"/>
<protein>
    <submittedName>
        <fullName evidence="1">Uncharacterized protein</fullName>
    </submittedName>
</protein>
<evidence type="ECO:0000313" key="1">
    <source>
        <dbReference type="EMBL" id="TBU56598.1"/>
    </source>
</evidence>
<dbReference type="STRING" id="114155.A0A4Q9NF48"/>
<accession>A0A4Q9NF48</accession>
<reference evidence="1 2" key="1">
    <citation type="submission" date="2019-01" db="EMBL/GenBank/DDBJ databases">
        <title>Draft genome sequences of three monokaryotic isolates of the white-rot basidiomycete fungus Dichomitus squalens.</title>
        <authorList>
            <consortium name="DOE Joint Genome Institute"/>
            <person name="Lopez S.C."/>
            <person name="Andreopoulos B."/>
            <person name="Pangilinan J."/>
            <person name="Lipzen A."/>
            <person name="Riley R."/>
            <person name="Ahrendt S."/>
            <person name="Ng V."/>
            <person name="Barry K."/>
            <person name="Daum C."/>
            <person name="Grigoriev I.V."/>
            <person name="Hilden K.S."/>
            <person name="Makela M.R."/>
            <person name="de Vries R.P."/>
        </authorList>
    </citation>
    <scope>NUCLEOTIDE SEQUENCE [LARGE SCALE GENOMIC DNA]</scope>
    <source>
        <strain evidence="1 2">CBS 464.89</strain>
    </source>
</reference>
<keyword evidence="2" id="KW-1185">Reference proteome</keyword>
<gene>
    <name evidence="1" type="ORF">BD310DRAFT_1023579</name>
</gene>
<proteinExistence type="predicted"/>
<organism evidence="1 2">
    <name type="scientific">Dichomitus squalens</name>
    <dbReference type="NCBI Taxonomy" id="114155"/>
    <lineage>
        <taxon>Eukaryota</taxon>
        <taxon>Fungi</taxon>
        <taxon>Dikarya</taxon>
        <taxon>Basidiomycota</taxon>
        <taxon>Agaricomycotina</taxon>
        <taxon>Agaricomycetes</taxon>
        <taxon>Polyporales</taxon>
        <taxon>Polyporaceae</taxon>
        <taxon>Dichomitus</taxon>
    </lineage>
</organism>
<dbReference type="Proteomes" id="UP000292082">
    <property type="component" value="Unassembled WGS sequence"/>
</dbReference>
<sequence>MRDRLRSVTHFCIKAQTTRSTDTFYSDWLPPRPTALSTQTHHALCAENFQPPKQLLIHPSECECLATVCKHWRCGLCKKGNT</sequence>
<dbReference type="EMBL" id="ML145149">
    <property type="protein sequence ID" value="TBU56598.1"/>
    <property type="molecule type" value="Genomic_DNA"/>
</dbReference>
<evidence type="ECO:0000313" key="2">
    <source>
        <dbReference type="Proteomes" id="UP000292082"/>
    </source>
</evidence>